<accession>A0ABV4U814</accession>
<evidence type="ECO:0000313" key="4">
    <source>
        <dbReference type="Proteomes" id="UP001575105"/>
    </source>
</evidence>
<keyword evidence="4" id="KW-1185">Reference proteome</keyword>
<dbReference type="RefSeq" id="WP_425345984.1">
    <property type="nucleotide sequence ID" value="NZ_JBGUBD010000006.1"/>
</dbReference>
<sequence length="70" mass="7451">MGDNTRSIAICATRARIVEAASELLTDRASYDAMAEAVNPYGDGQAAERILDRIREHFAELVAGASNASP</sequence>
<feature type="domain" description="UDP-N-acetylglucosamine 2-epimerase" evidence="2">
    <location>
        <begin position="8"/>
        <end position="54"/>
    </location>
</feature>
<keyword evidence="1" id="KW-0413">Isomerase</keyword>
<dbReference type="Pfam" id="PF02350">
    <property type="entry name" value="Epimerase_2"/>
    <property type="match status" value="1"/>
</dbReference>
<comment type="caution">
    <text evidence="3">The sequence shown here is derived from an EMBL/GenBank/DDBJ whole genome shotgun (WGS) entry which is preliminary data.</text>
</comment>
<evidence type="ECO:0000313" key="3">
    <source>
        <dbReference type="EMBL" id="MFA9478886.1"/>
    </source>
</evidence>
<dbReference type="Gene3D" id="3.40.50.2000">
    <property type="entry name" value="Glycogen Phosphorylase B"/>
    <property type="match status" value="2"/>
</dbReference>
<organism evidence="3 4">
    <name type="scientific">Natronomicrosphaera hydrolytica</name>
    <dbReference type="NCBI Taxonomy" id="3242702"/>
    <lineage>
        <taxon>Bacteria</taxon>
        <taxon>Pseudomonadati</taxon>
        <taxon>Planctomycetota</taxon>
        <taxon>Phycisphaerae</taxon>
        <taxon>Phycisphaerales</taxon>
        <taxon>Phycisphaeraceae</taxon>
        <taxon>Natronomicrosphaera</taxon>
    </lineage>
</organism>
<reference evidence="3 4" key="1">
    <citation type="submission" date="2024-08" db="EMBL/GenBank/DDBJ databases">
        <title>Whole-genome sequencing of halo(alkali)philic microorganisms from hypersaline lakes.</title>
        <authorList>
            <person name="Sorokin D.Y."/>
            <person name="Merkel A.Y."/>
            <person name="Messina E."/>
            <person name="Yakimov M."/>
        </authorList>
    </citation>
    <scope>NUCLEOTIDE SEQUENCE [LARGE SCALE GENOMIC DNA]</scope>
    <source>
        <strain evidence="3 4">AB-hyl4</strain>
    </source>
</reference>
<dbReference type="EMBL" id="JBGUBD010000006">
    <property type="protein sequence ID" value="MFA9478886.1"/>
    <property type="molecule type" value="Genomic_DNA"/>
</dbReference>
<dbReference type="InterPro" id="IPR003331">
    <property type="entry name" value="UDP_GlcNAc_Epimerase_2_dom"/>
</dbReference>
<comment type="similarity">
    <text evidence="1">Belongs to the UDP-N-acetylglucosamine 2-epimerase family.</text>
</comment>
<evidence type="ECO:0000259" key="2">
    <source>
        <dbReference type="Pfam" id="PF02350"/>
    </source>
</evidence>
<evidence type="ECO:0000256" key="1">
    <source>
        <dbReference type="RuleBase" id="RU003513"/>
    </source>
</evidence>
<dbReference type="Proteomes" id="UP001575105">
    <property type="component" value="Unassembled WGS sequence"/>
</dbReference>
<name>A0ABV4U814_9BACT</name>
<protein>
    <submittedName>
        <fullName evidence="3">UDP-N-acetylglucosamine 2-epimerase</fullName>
    </submittedName>
</protein>
<gene>
    <name evidence="3" type="ORF">ACERK3_11340</name>
</gene>
<proteinExistence type="inferred from homology"/>
<dbReference type="SUPFAM" id="SSF53756">
    <property type="entry name" value="UDP-Glycosyltransferase/glycogen phosphorylase"/>
    <property type="match status" value="1"/>
</dbReference>